<evidence type="ECO:0000313" key="17">
    <source>
        <dbReference type="Proteomes" id="UP000824041"/>
    </source>
</evidence>
<evidence type="ECO:0000256" key="12">
    <source>
        <dbReference type="PIRSR" id="PIRSR606262-1"/>
    </source>
</evidence>
<keyword evidence="7 14" id="KW-0378">Hydrolase</keyword>
<evidence type="ECO:0000256" key="13">
    <source>
        <dbReference type="PIRSR" id="PIRSR606262-3"/>
    </source>
</evidence>
<dbReference type="GO" id="GO:0072527">
    <property type="term" value="P:pyrimidine-containing compound metabolic process"/>
    <property type="evidence" value="ECO:0007669"/>
    <property type="project" value="UniProtKB-ARBA"/>
</dbReference>
<protein>
    <recommendedName>
        <fullName evidence="5 14">Cytidine deaminase</fullName>
        <ecNumber evidence="4 14">3.5.4.5</ecNumber>
    </recommendedName>
    <alternativeName>
        <fullName evidence="9 14">Cytidine aminohydrolase</fullName>
    </alternativeName>
</protein>
<evidence type="ECO:0000256" key="4">
    <source>
        <dbReference type="ARBA" id="ARBA00012783"/>
    </source>
</evidence>
<dbReference type="Gene3D" id="3.40.140.10">
    <property type="entry name" value="Cytidine Deaminase, domain 2"/>
    <property type="match status" value="1"/>
</dbReference>
<feature type="binding site" evidence="13">
    <location>
        <position position="59"/>
    </location>
    <ligand>
        <name>Zn(2+)</name>
        <dbReference type="ChEBI" id="CHEBI:29105"/>
        <note>catalytic</note>
    </ligand>
</feature>
<reference evidence="16" key="2">
    <citation type="submission" date="2021-04" db="EMBL/GenBank/DDBJ databases">
        <authorList>
            <person name="Gilroy R."/>
        </authorList>
    </citation>
    <scope>NUCLEOTIDE SEQUENCE</scope>
    <source>
        <strain evidence="16">14324</strain>
    </source>
</reference>
<evidence type="ECO:0000256" key="8">
    <source>
        <dbReference type="ARBA" id="ARBA00022833"/>
    </source>
</evidence>
<evidence type="ECO:0000256" key="6">
    <source>
        <dbReference type="ARBA" id="ARBA00022723"/>
    </source>
</evidence>
<evidence type="ECO:0000256" key="2">
    <source>
        <dbReference type="ARBA" id="ARBA00003949"/>
    </source>
</evidence>
<dbReference type="FunFam" id="3.40.140.10:FF:000008">
    <property type="entry name" value="Cytidine deaminase"/>
    <property type="match status" value="1"/>
</dbReference>
<feature type="binding site" evidence="13">
    <location>
        <position position="97"/>
    </location>
    <ligand>
        <name>Zn(2+)</name>
        <dbReference type="ChEBI" id="CHEBI:29105"/>
        <note>catalytic</note>
    </ligand>
</feature>
<evidence type="ECO:0000256" key="14">
    <source>
        <dbReference type="RuleBase" id="RU364006"/>
    </source>
</evidence>
<dbReference type="EC" id="3.5.4.5" evidence="4 14"/>
<dbReference type="GO" id="GO:0005829">
    <property type="term" value="C:cytosol"/>
    <property type="evidence" value="ECO:0007669"/>
    <property type="project" value="TreeGrafter"/>
</dbReference>
<dbReference type="AlphaFoldDB" id="A0A9D2DRI9"/>
<dbReference type="InterPro" id="IPR002125">
    <property type="entry name" value="CMP_dCMP_dom"/>
</dbReference>
<comment type="cofactor">
    <cofactor evidence="1 13 14">
        <name>Zn(2+)</name>
        <dbReference type="ChEBI" id="CHEBI:29105"/>
    </cofactor>
</comment>
<comment type="catalytic activity">
    <reaction evidence="11 14">
        <text>cytidine + H2O + H(+) = uridine + NH4(+)</text>
        <dbReference type="Rhea" id="RHEA:16069"/>
        <dbReference type="ChEBI" id="CHEBI:15377"/>
        <dbReference type="ChEBI" id="CHEBI:15378"/>
        <dbReference type="ChEBI" id="CHEBI:16704"/>
        <dbReference type="ChEBI" id="CHEBI:17562"/>
        <dbReference type="ChEBI" id="CHEBI:28938"/>
        <dbReference type="EC" id="3.5.4.5"/>
    </reaction>
</comment>
<name>A0A9D2DRI9_9FIRM</name>
<evidence type="ECO:0000313" key="16">
    <source>
        <dbReference type="EMBL" id="HIZ21768.1"/>
    </source>
</evidence>
<dbReference type="EMBL" id="DXBU01000041">
    <property type="protein sequence ID" value="HIZ21768.1"/>
    <property type="molecule type" value="Genomic_DNA"/>
</dbReference>
<evidence type="ECO:0000256" key="1">
    <source>
        <dbReference type="ARBA" id="ARBA00001947"/>
    </source>
</evidence>
<proteinExistence type="inferred from homology"/>
<evidence type="ECO:0000256" key="5">
    <source>
        <dbReference type="ARBA" id="ARBA00018266"/>
    </source>
</evidence>
<feature type="active site" description="Proton donor" evidence="12">
    <location>
        <position position="61"/>
    </location>
</feature>
<organism evidence="16 17">
    <name type="scientific">Candidatus Blautia faecigallinarum</name>
    <dbReference type="NCBI Taxonomy" id="2838488"/>
    <lineage>
        <taxon>Bacteria</taxon>
        <taxon>Bacillati</taxon>
        <taxon>Bacillota</taxon>
        <taxon>Clostridia</taxon>
        <taxon>Lachnospirales</taxon>
        <taxon>Lachnospiraceae</taxon>
        <taxon>Blautia</taxon>
    </lineage>
</organism>
<accession>A0A9D2DRI9</accession>
<dbReference type="GO" id="GO:0004126">
    <property type="term" value="F:cytidine deaminase activity"/>
    <property type="evidence" value="ECO:0007669"/>
    <property type="project" value="UniProtKB-UniRule"/>
</dbReference>
<evidence type="ECO:0000256" key="10">
    <source>
        <dbReference type="ARBA" id="ARBA00049252"/>
    </source>
</evidence>
<dbReference type="NCBIfam" id="TIGR01354">
    <property type="entry name" value="cyt_deam_tetra"/>
    <property type="match status" value="1"/>
</dbReference>
<dbReference type="NCBIfam" id="NF004064">
    <property type="entry name" value="PRK05578.1"/>
    <property type="match status" value="1"/>
</dbReference>
<gene>
    <name evidence="16" type="ORF">IAA21_03090</name>
</gene>
<sequence>MHALKAEQKKELIRSAFLAQKRAYTPYSGFQVGAALLTRDGKIYEGCNIENASFGATNCAERTAFFRAVYEGERDFLAIAIVGKPERAQEFQYCAPCGICRQVMAEFCSPKEFQILLPRSEEDYKEYTLEELLPLSFTEDSMK</sequence>
<dbReference type="Pfam" id="PF00383">
    <property type="entry name" value="dCMP_cyt_deam_1"/>
    <property type="match status" value="1"/>
</dbReference>
<reference evidence="16" key="1">
    <citation type="journal article" date="2021" name="PeerJ">
        <title>Extensive microbial diversity within the chicken gut microbiome revealed by metagenomics and culture.</title>
        <authorList>
            <person name="Gilroy R."/>
            <person name="Ravi A."/>
            <person name="Getino M."/>
            <person name="Pursley I."/>
            <person name="Horton D.L."/>
            <person name="Alikhan N.F."/>
            <person name="Baker D."/>
            <person name="Gharbi K."/>
            <person name="Hall N."/>
            <person name="Watson M."/>
            <person name="Adriaenssens E.M."/>
            <person name="Foster-Nyarko E."/>
            <person name="Jarju S."/>
            <person name="Secka A."/>
            <person name="Antonio M."/>
            <person name="Oren A."/>
            <person name="Chaudhuri R.R."/>
            <person name="La Ragione R."/>
            <person name="Hildebrand F."/>
            <person name="Pallen M.J."/>
        </authorList>
    </citation>
    <scope>NUCLEOTIDE SEQUENCE</scope>
    <source>
        <strain evidence="16">14324</strain>
    </source>
</reference>
<comment type="function">
    <text evidence="2 14">This enzyme scavenges exogenous and endogenous cytidine and 2'-deoxycytidine for UMP synthesis.</text>
</comment>
<evidence type="ECO:0000256" key="9">
    <source>
        <dbReference type="ARBA" id="ARBA00032005"/>
    </source>
</evidence>
<dbReference type="GO" id="GO:0008270">
    <property type="term" value="F:zinc ion binding"/>
    <property type="evidence" value="ECO:0007669"/>
    <property type="project" value="UniProtKB-UniRule"/>
</dbReference>
<dbReference type="PANTHER" id="PTHR11644">
    <property type="entry name" value="CYTIDINE DEAMINASE"/>
    <property type="match status" value="1"/>
</dbReference>
<evidence type="ECO:0000259" key="15">
    <source>
        <dbReference type="PROSITE" id="PS51747"/>
    </source>
</evidence>
<dbReference type="Proteomes" id="UP000824041">
    <property type="component" value="Unassembled WGS sequence"/>
</dbReference>
<feature type="binding site" evidence="13">
    <location>
        <position position="100"/>
    </location>
    <ligand>
        <name>Zn(2+)</name>
        <dbReference type="ChEBI" id="CHEBI:29105"/>
        <note>catalytic</note>
    </ligand>
</feature>
<dbReference type="PANTHER" id="PTHR11644:SF2">
    <property type="entry name" value="CYTIDINE DEAMINASE"/>
    <property type="match status" value="1"/>
</dbReference>
<dbReference type="PROSITE" id="PS51747">
    <property type="entry name" value="CYT_DCMP_DEAMINASES_2"/>
    <property type="match status" value="1"/>
</dbReference>
<keyword evidence="6 13" id="KW-0479">Metal-binding</keyword>
<evidence type="ECO:0000256" key="7">
    <source>
        <dbReference type="ARBA" id="ARBA00022801"/>
    </source>
</evidence>
<dbReference type="SUPFAM" id="SSF53927">
    <property type="entry name" value="Cytidine deaminase-like"/>
    <property type="match status" value="1"/>
</dbReference>
<keyword evidence="8 13" id="KW-0862">Zinc</keyword>
<dbReference type="GO" id="GO:0055086">
    <property type="term" value="P:nucleobase-containing small molecule metabolic process"/>
    <property type="evidence" value="ECO:0007669"/>
    <property type="project" value="UniProtKB-ARBA"/>
</dbReference>
<dbReference type="InterPro" id="IPR006262">
    <property type="entry name" value="Cyt_deam_tetra"/>
</dbReference>
<comment type="similarity">
    <text evidence="3 14">Belongs to the cytidine and deoxycytidylate deaminase family.</text>
</comment>
<dbReference type="InterPro" id="IPR016193">
    <property type="entry name" value="Cytidine_deaminase-like"/>
</dbReference>
<dbReference type="CDD" id="cd01283">
    <property type="entry name" value="cytidine_deaminase"/>
    <property type="match status" value="1"/>
</dbReference>
<evidence type="ECO:0000256" key="3">
    <source>
        <dbReference type="ARBA" id="ARBA00006576"/>
    </source>
</evidence>
<feature type="domain" description="CMP/dCMP-type deaminase" evidence="15">
    <location>
        <begin position="7"/>
        <end position="140"/>
    </location>
</feature>
<comment type="caution">
    <text evidence="16">The sequence shown here is derived from an EMBL/GenBank/DDBJ whole genome shotgun (WGS) entry which is preliminary data.</text>
</comment>
<evidence type="ECO:0000256" key="11">
    <source>
        <dbReference type="ARBA" id="ARBA00049558"/>
    </source>
</evidence>
<comment type="catalytic activity">
    <reaction evidence="10 14">
        <text>2'-deoxycytidine + H2O + H(+) = 2'-deoxyuridine + NH4(+)</text>
        <dbReference type="Rhea" id="RHEA:13433"/>
        <dbReference type="ChEBI" id="CHEBI:15377"/>
        <dbReference type="ChEBI" id="CHEBI:15378"/>
        <dbReference type="ChEBI" id="CHEBI:15698"/>
        <dbReference type="ChEBI" id="CHEBI:16450"/>
        <dbReference type="ChEBI" id="CHEBI:28938"/>
        <dbReference type="EC" id="3.5.4.5"/>
    </reaction>
</comment>
<dbReference type="InterPro" id="IPR050202">
    <property type="entry name" value="Cyt/Deoxycyt_deaminase"/>
</dbReference>